<accession>A0ABZ2CDL1</accession>
<keyword evidence="1" id="KW-0805">Transcription regulation</keyword>
<dbReference type="CDD" id="cd00038">
    <property type="entry name" value="CAP_ED"/>
    <property type="match status" value="1"/>
</dbReference>
<evidence type="ECO:0000256" key="3">
    <source>
        <dbReference type="ARBA" id="ARBA00023159"/>
    </source>
</evidence>
<evidence type="ECO:0000256" key="2">
    <source>
        <dbReference type="ARBA" id="ARBA00023125"/>
    </source>
</evidence>
<gene>
    <name evidence="7" type="ORF">R4Z09_21925</name>
</gene>
<keyword evidence="4" id="KW-0804">Transcription</keyword>
<protein>
    <submittedName>
        <fullName evidence="7">Crp/Fnr family transcriptional regulator</fullName>
    </submittedName>
</protein>
<dbReference type="Gene3D" id="2.60.120.10">
    <property type="entry name" value="Jelly Rolls"/>
    <property type="match status" value="1"/>
</dbReference>
<dbReference type="InterPro" id="IPR014710">
    <property type="entry name" value="RmlC-like_jellyroll"/>
</dbReference>
<dbReference type="SUPFAM" id="SSF46785">
    <property type="entry name" value="Winged helix' DNA-binding domain"/>
    <property type="match status" value="1"/>
</dbReference>
<dbReference type="Pfam" id="PF13545">
    <property type="entry name" value="HTH_Crp_2"/>
    <property type="match status" value="1"/>
</dbReference>
<feature type="domain" description="Cyclic nucleotide-binding" evidence="5">
    <location>
        <begin position="6"/>
        <end position="130"/>
    </location>
</feature>
<feature type="domain" description="HTH crp-type" evidence="6">
    <location>
        <begin position="144"/>
        <end position="216"/>
    </location>
</feature>
<dbReference type="SMART" id="SM00100">
    <property type="entry name" value="cNMP"/>
    <property type="match status" value="1"/>
</dbReference>
<dbReference type="InterPro" id="IPR000595">
    <property type="entry name" value="cNMP-bd_dom"/>
</dbReference>
<dbReference type="Pfam" id="PF00027">
    <property type="entry name" value="cNMP_binding"/>
    <property type="match status" value="1"/>
</dbReference>
<dbReference type="PANTHER" id="PTHR24567:SF74">
    <property type="entry name" value="HTH-TYPE TRANSCRIPTIONAL REGULATOR ARCR"/>
    <property type="match status" value="1"/>
</dbReference>
<dbReference type="EMBL" id="CP137640">
    <property type="protein sequence ID" value="WVX79923.1"/>
    <property type="molecule type" value="Genomic_DNA"/>
</dbReference>
<dbReference type="PANTHER" id="PTHR24567">
    <property type="entry name" value="CRP FAMILY TRANSCRIPTIONAL REGULATORY PROTEIN"/>
    <property type="match status" value="1"/>
</dbReference>
<evidence type="ECO:0000259" key="6">
    <source>
        <dbReference type="PROSITE" id="PS51063"/>
    </source>
</evidence>
<dbReference type="InterPro" id="IPR036390">
    <property type="entry name" value="WH_DNA-bd_sf"/>
</dbReference>
<evidence type="ECO:0000313" key="7">
    <source>
        <dbReference type="EMBL" id="WVX79923.1"/>
    </source>
</evidence>
<keyword evidence="8" id="KW-1185">Reference proteome</keyword>
<proteinExistence type="predicted"/>
<evidence type="ECO:0000256" key="1">
    <source>
        <dbReference type="ARBA" id="ARBA00023015"/>
    </source>
</evidence>
<name>A0ABZ2CDL1_9BACI</name>
<dbReference type="Proteomes" id="UP001357223">
    <property type="component" value="Chromosome"/>
</dbReference>
<dbReference type="PROSITE" id="PS51063">
    <property type="entry name" value="HTH_CRP_2"/>
    <property type="match status" value="1"/>
</dbReference>
<dbReference type="InterPro" id="IPR050397">
    <property type="entry name" value="Env_Response_Regulators"/>
</dbReference>
<organism evidence="7 8">
    <name type="scientific">Niallia oryzisoli</name>
    <dbReference type="NCBI Taxonomy" id="1737571"/>
    <lineage>
        <taxon>Bacteria</taxon>
        <taxon>Bacillati</taxon>
        <taxon>Bacillota</taxon>
        <taxon>Bacilli</taxon>
        <taxon>Bacillales</taxon>
        <taxon>Bacillaceae</taxon>
        <taxon>Niallia</taxon>
    </lineage>
</organism>
<reference evidence="7 8" key="1">
    <citation type="submission" date="2023-10" db="EMBL/GenBank/DDBJ databases">
        <title>Niallia locisalis sp.nov. isolated from a salt pond sample.</title>
        <authorList>
            <person name="Li X.-J."/>
            <person name="Dong L."/>
        </authorList>
    </citation>
    <scope>NUCLEOTIDE SEQUENCE [LARGE SCALE GENOMIC DNA]</scope>
    <source>
        <strain evidence="7 8">DSM 29761</strain>
    </source>
</reference>
<dbReference type="InterPro" id="IPR018490">
    <property type="entry name" value="cNMP-bd_dom_sf"/>
</dbReference>
<keyword evidence="2" id="KW-0238">DNA-binding</keyword>
<dbReference type="RefSeq" id="WP_338448854.1">
    <property type="nucleotide sequence ID" value="NZ_CP137640.1"/>
</dbReference>
<evidence type="ECO:0000256" key="4">
    <source>
        <dbReference type="ARBA" id="ARBA00023163"/>
    </source>
</evidence>
<dbReference type="InterPro" id="IPR012318">
    <property type="entry name" value="HTH_CRP"/>
</dbReference>
<dbReference type="PROSITE" id="PS50042">
    <property type="entry name" value="CNMP_BINDING_3"/>
    <property type="match status" value="1"/>
</dbReference>
<evidence type="ECO:0000313" key="8">
    <source>
        <dbReference type="Proteomes" id="UP001357223"/>
    </source>
</evidence>
<dbReference type="SMART" id="SM00419">
    <property type="entry name" value="HTH_CRP"/>
    <property type="match status" value="1"/>
</dbReference>
<evidence type="ECO:0000259" key="5">
    <source>
        <dbReference type="PROSITE" id="PS50042"/>
    </source>
</evidence>
<sequence>MDSTKIHQTMTIDKGSNLYSAIEKVGTVQKYQKGEIIYFQDDAASEFYLIKSGRVKLFLTSKEGNEITLKLLGPNMIFGDASHLSHTPRLTSASTVTGVELLTVNIDRMLTYMTLNPSLMIELYSLMAQTIRLLSIQVYSMAFLSSDKKVAHILVQLGTYFKSTESDPLYSIDYTHQEISELIGIARVTTTKVLKQFEKQGWISLGYHNITVQDEYSLKQYALS</sequence>
<dbReference type="SUPFAM" id="SSF51206">
    <property type="entry name" value="cAMP-binding domain-like"/>
    <property type="match status" value="1"/>
</dbReference>
<keyword evidence="3" id="KW-0010">Activator</keyword>